<reference evidence="1" key="1">
    <citation type="submission" date="2018-02" db="EMBL/GenBank/DDBJ databases">
        <title>Rhizophora mucronata_Transcriptome.</title>
        <authorList>
            <person name="Meera S.P."/>
            <person name="Sreeshan A."/>
            <person name="Augustine A."/>
        </authorList>
    </citation>
    <scope>NUCLEOTIDE SEQUENCE</scope>
    <source>
        <tissue evidence="1">Leaf</tissue>
    </source>
</reference>
<dbReference type="EMBL" id="GGEC01057011">
    <property type="protein sequence ID" value="MBX37495.1"/>
    <property type="molecule type" value="Transcribed_RNA"/>
</dbReference>
<evidence type="ECO:0000313" key="1">
    <source>
        <dbReference type="EMBL" id="MBX37495.1"/>
    </source>
</evidence>
<organism evidence="1">
    <name type="scientific">Rhizophora mucronata</name>
    <name type="common">Asiatic mangrove</name>
    <dbReference type="NCBI Taxonomy" id="61149"/>
    <lineage>
        <taxon>Eukaryota</taxon>
        <taxon>Viridiplantae</taxon>
        <taxon>Streptophyta</taxon>
        <taxon>Embryophyta</taxon>
        <taxon>Tracheophyta</taxon>
        <taxon>Spermatophyta</taxon>
        <taxon>Magnoliopsida</taxon>
        <taxon>eudicotyledons</taxon>
        <taxon>Gunneridae</taxon>
        <taxon>Pentapetalae</taxon>
        <taxon>rosids</taxon>
        <taxon>fabids</taxon>
        <taxon>Malpighiales</taxon>
        <taxon>Rhizophoraceae</taxon>
        <taxon>Rhizophora</taxon>
    </lineage>
</organism>
<sequence>MEDMKRTHQSQSRIRGFQCKFQGSSRLKNLLIF</sequence>
<protein>
    <submittedName>
        <fullName evidence="1">Uncharacterized protein</fullName>
    </submittedName>
</protein>
<name>A0A2P2N4Y3_RHIMU</name>
<proteinExistence type="predicted"/>
<dbReference type="AlphaFoldDB" id="A0A2P2N4Y3"/>
<accession>A0A2P2N4Y3</accession>